<keyword evidence="3" id="KW-1185">Reference proteome</keyword>
<comment type="caution">
    <text evidence="2">The sequence shown here is derived from an EMBL/GenBank/DDBJ whole genome shotgun (WGS) entry which is preliminary data.</text>
</comment>
<evidence type="ECO:0000256" key="1">
    <source>
        <dbReference type="SAM" id="SignalP"/>
    </source>
</evidence>
<feature type="signal peptide" evidence="1">
    <location>
        <begin position="1"/>
        <end position="20"/>
    </location>
</feature>
<dbReference type="AlphaFoldDB" id="A0AAD3HCW8"/>
<proteinExistence type="predicted"/>
<reference evidence="2 3" key="1">
    <citation type="journal article" date="2021" name="Sci. Rep.">
        <title>The genome of the diatom Chaetoceros tenuissimus carries an ancient integrated fragment of an extant virus.</title>
        <authorList>
            <person name="Hongo Y."/>
            <person name="Kimura K."/>
            <person name="Takaki Y."/>
            <person name="Yoshida Y."/>
            <person name="Baba S."/>
            <person name="Kobayashi G."/>
            <person name="Nagasaki K."/>
            <person name="Hano T."/>
            <person name="Tomaru Y."/>
        </authorList>
    </citation>
    <scope>NUCLEOTIDE SEQUENCE [LARGE SCALE GENOMIC DNA]</scope>
    <source>
        <strain evidence="2 3">NIES-3715</strain>
    </source>
</reference>
<dbReference type="EMBL" id="BLLK01000062">
    <property type="protein sequence ID" value="GFH58606.1"/>
    <property type="molecule type" value="Genomic_DNA"/>
</dbReference>
<dbReference type="Proteomes" id="UP001054902">
    <property type="component" value="Unassembled WGS sequence"/>
</dbReference>
<protein>
    <submittedName>
        <fullName evidence="2">Uncharacterized protein</fullName>
    </submittedName>
</protein>
<keyword evidence="1" id="KW-0732">Signal</keyword>
<evidence type="ECO:0000313" key="3">
    <source>
        <dbReference type="Proteomes" id="UP001054902"/>
    </source>
</evidence>
<sequence length="447" mass="51180">MKLSNSALLVLFASNKGAFAFSPSHCRAFGVSKTAQTQTGVLTSFAAAKDDEEDESPFNPYADPNYPELEFVNYDDPEYAVDQGDEFFAASTKDTTEEEVEAMREERRRRNDEYQFETYHAECLKSGEEFKGEWTVYRTSTFMGVDEEGARPRFKKEENVLNVVSTGKKIFLEAPEDGFEFRVDGERIVHEERLAVQADFEEDEEWEAVLAASKDIEDGHEVVSKTYVPKEMNSFDFRGPAGIMCVGNCYTVSDVVPLKDEHGDSYEGPWKEYRSEIGMQYKRMRFRVKWDYRVKDHEMDQEHPPLHLHSIIVCRETRERWPRYMTNKNVDESVGEKLFGAPGAQGGLFDPPPVGGEDQAMKYMKLDLEGGATILFPHQIDQDPEAHDGNGWVKTLDWSPGMLRYQADKKIKGGKEVRGLRTLELTEIRAADAERWRPNDDGTDMRQ</sequence>
<feature type="chain" id="PRO_5042258123" evidence="1">
    <location>
        <begin position="21"/>
        <end position="447"/>
    </location>
</feature>
<name>A0AAD3HCW8_9STRA</name>
<evidence type="ECO:0000313" key="2">
    <source>
        <dbReference type="EMBL" id="GFH58606.1"/>
    </source>
</evidence>
<organism evidence="2 3">
    <name type="scientific">Chaetoceros tenuissimus</name>
    <dbReference type="NCBI Taxonomy" id="426638"/>
    <lineage>
        <taxon>Eukaryota</taxon>
        <taxon>Sar</taxon>
        <taxon>Stramenopiles</taxon>
        <taxon>Ochrophyta</taxon>
        <taxon>Bacillariophyta</taxon>
        <taxon>Coscinodiscophyceae</taxon>
        <taxon>Chaetocerotophycidae</taxon>
        <taxon>Chaetocerotales</taxon>
        <taxon>Chaetocerotaceae</taxon>
        <taxon>Chaetoceros</taxon>
    </lineage>
</organism>
<gene>
    <name evidence="2" type="ORF">CTEN210_15082</name>
</gene>
<accession>A0AAD3HCW8</accession>